<dbReference type="InterPro" id="IPR053924">
    <property type="entry name" value="RecX_HTH_2nd"/>
</dbReference>
<evidence type="ECO:0000259" key="7">
    <source>
        <dbReference type="Pfam" id="PF21981"/>
    </source>
</evidence>
<accession>A0A432XEB3</accession>
<evidence type="ECO:0000313" key="10">
    <source>
        <dbReference type="Proteomes" id="UP000286985"/>
    </source>
</evidence>
<dbReference type="OrthoDB" id="7066780at2"/>
<evidence type="ECO:0000259" key="6">
    <source>
        <dbReference type="Pfam" id="PF02631"/>
    </source>
</evidence>
<evidence type="ECO:0000256" key="5">
    <source>
        <dbReference type="HAMAP-Rule" id="MF_01114"/>
    </source>
</evidence>
<comment type="caution">
    <text evidence="9">The sequence shown here is derived from an EMBL/GenBank/DDBJ whole genome shotgun (WGS) entry which is preliminary data.</text>
</comment>
<dbReference type="PANTHER" id="PTHR33602:SF1">
    <property type="entry name" value="REGULATORY PROTEIN RECX FAMILY PROTEIN"/>
    <property type="match status" value="1"/>
</dbReference>
<evidence type="ECO:0000256" key="1">
    <source>
        <dbReference type="ARBA" id="ARBA00004496"/>
    </source>
</evidence>
<protein>
    <recommendedName>
        <fullName evidence="3 5">Regulatory protein RecX</fullName>
    </recommendedName>
</protein>
<dbReference type="HAMAP" id="MF_01114">
    <property type="entry name" value="RecX"/>
    <property type="match status" value="1"/>
</dbReference>
<comment type="subcellular location">
    <subcellularLocation>
        <location evidence="1 5">Cytoplasm</location>
    </subcellularLocation>
</comment>
<dbReference type="InterPro" id="IPR036388">
    <property type="entry name" value="WH-like_DNA-bd_sf"/>
</dbReference>
<dbReference type="PANTHER" id="PTHR33602">
    <property type="entry name" value="REGULATORY PROTEIN RECX FAMILY PROTEIN"/>
    <property type="match status" value="1"/>
</dbReference>
<dbReference type="RefSeq" id="WP_092840816.1">
    <property type="nucleotide sequence ID" value="NZ_FPCF01000004.1"/>
</dbReference>
<dbReference type="GO" id="GO:0005737">
    <property type="term" value="C:cytoplasm"/>
    <property type="evidence" value="ECO:0007669"/>
    <property type="project" value="UniProtKB-SubCell"/>
</dbReference>
<dbReference type="InterPro" id="IPR003783">
    <property type="entry name" value="Regulatory_RecX"/>
</dbReference>
<feature type="domain" description="RecX first three-helical" evidence="8">
    <location>
        <begin position="23"/>
        <end position="56"/>
    </location>
</feature>
<dbReference type="STRING" id="519452.SAMN04488139_1866"/>
<dbReference type="InterPro" id="IPR053925">
    <property type="entry name" value="RecX_HTH_3rd"/>
</dbReference>
<evidence type="ECO:0000259" key="8">
    <source>
        <dbReference type="Pfam" id="PF21982"/>
    </source>
</evidence>
<dbReference type="Pfam" id="PF21981">
    <property type="entry name" value="RecX_HTH3"/>
    <property type="match status" value="1"/>
</dbReference>
<name>A0A432XEB3_9GAMM</name>
<dbReference type="EMBL" id="PIPU01000005">
    <property type="protein sequence ID" value="RUO47088.1"/>
    <property type="molecule type" value="Genomic_DNA"/>
</dbReference>
<evidence type="ECO:0000256" key="2">
    <source>
        <dbReference type="ARBA" id="ARBA00009695"/>
    </source>
</evidence>
<dbReference type="AlphaFoldDB" id="A0A432XEB3"/>
<evidence type="ECO:0000256" key="4">
    <source>
        <dbReference type="ARBA" id="ARBA00022490"/>
    </source>
</evidence>
<comment type="function">
    <text evidence="5">Modulates RecA activity.</text>
</comment>
<dbReference type="Gene3D" id="1.10.10.10">
    <property type="entry name" value="Winged helix-like DNA-binding domain superfamily/Winged helix DNA-binding domain"/>
    <property type="match status" value="3"/>
</dbReference>
<evidence type="ECO:0000313" key="9">
    <source>
        <dbReference type="EMBL" id="RUO47088.1"/>
    </source>
</evidence>
<dbReference type="Pfam" id="PF02631">
    <property type="entry name" value="RecX_HTH2"/>
    <property type="match status" value="1"/>
</dbReference>
<feature type="domain" description="RecX second three-helical" evidence="6">
    <location>
        <begin position="64"/>
        <end position="104"/>
    </location>
</feature>
<keyword evidence="10" id="KW-1185">Reference proteome</keyword>
<dbReference type="GO" id="GO:0006282">
    <property type="term" value="P:regulation of DNA repair"/>
    <property type="evidence" value="ECO:0007669"/>
    <property type="project" value="UniProtKB-UniRule"/>
</dbReference>
<dbReference type="Pfam" id="PF21982">
    <property type="entry name" value="RecX_HTH1"/>
    <property type="match status" value="1"/>
</dbReference>
<reference evidence="10" key="1">
    <citation type="journal article" date="2018" name="Front. Microbiol.">
        <title>Genome-Based Analysis Reveals the Taxonomy and Diversity of the Family Idiomarinaceae.</title>
        <authorList>
            <person name="Liu Y."/>
            <person name="Lai Q."/>
            <person name="Shao Z."/>
        </authorList>
    </citation>
    <scope>NUCLEOTIDE SEQUENCE [LARGE SCALE GENOMIC DNA]</scope>
    <source>
        <strain evidence="10">908033</strain>
    </source>
</reference>
<comment type="similarity">
    <text evidence="2 5">Belongs to the RecX family.</text>
</comment>
<proteinExistence type="inferred from homology"/>
<gene>
    <name evidence="5" type="primary">recX</name>
    <name evidence="9" type="ORF">CWE24_10210</name>
</gene>
<dbReference type="Proteomes" id="UP000286985">
    <property type="component" value="Unassembled WGS sequence"/>
</dbReference>
<organism evidence="9 10">
    <name type="scientific">Pseudidiomarina donghaiensis</name>
    <dbReference type="NCBI Taxonomy" id="519452"/>
    <lineage>
        <taxon>Bacteria</taxon>
        <taxon>Pseudomonadati</taxon>
        <taxon>Pseudomonadota</taxon>
        <taxon>Gammaproteobacteria</taxon>
        <taxon>Alteromonadales</taxon>
        <taxon>Idiomarinaceae</taxon>
        <taxon>Pseudidiomarina</taxon>
    </lineage>
</organism>
<sequence length="164" mass="19096">MKPSIDHTDEHSNDAQQAEEVLVRLMARREHSAQELRQKLKQRGFDHNVVELVLEKAQQRGWQSDQRFAQVWVRTCIARGDGARKINAQAQKKGLSSELIQQALAAEQPNWSDACFERLLRKFGEQPPQDQKQRDKIMRHLLQRGFSFDEIKRALERQRQGAAD</sequence>
<dbReference type="InterPro" id="IPR053926">
    <property type="entry name" value="RecX_HTH_1st"/>
</dbReference>
<feature type="domain" description="RecX third three-helical" evidence="7">
    <location>
        <begin position="115"/>
        <end position="155"/>
    </location>
</feature>
<evidence type="ECO:0000256" key="3">
    <source>
        <dbReference type="ARBA" id="ARBA00018111"/>
    </source>
</evidence>
<keyword evidence="4 5" id="KW-0963">Cytoplasm</keyword>